<dbReference type="PANTHER" id="PTHR13681">
    <property type="entry name" value="SURVIVAL OF MOTOR NEURON-RELATED-SPLICING FACTOR 30-RELATED"/>
    <property type="match status" value="1"/>
</dbReference>
<evidence type="ECO:0000256" key="1">
    <source>
        <dbReference type="ARBA" id="ARBA00004123"/>
    </source>
</evidence>
<dbReference type="EMBL" id="JP287874">
    <property type="protein sequence ID" value="AEQ18556.1"/>
    <property type="molecule type" value="mRNA"/>
</dbReference>
<feature type="region of interest" description="Disordered" evidence="3">
    <location>
        <begin position="24"/>
        <end position="239"/>
    </location>
</feature>
<organism evidence="4">
    <name type="scientific">Hymenochirus curtipes</name>
    <name type="common">western dwarf clawed frog</name>
    <dbReference type="NCBI Taxonomy" id="8362"/>
    <lineage>
        <taxon>Eukaryota</taxon>
        <taxon>Metazoa</taxon>
        <taxon>Chordata</taxon>
        <taxon>Craniata</taxon>
        <taxon>Vertebrata</taxon>
        <taxon>Euteleostomi</taxon>
        <taxon>Amphibia</taxon>
        <taxon>Batrachia</taxon>
        <taxon>Anura</taxon>
        <taxon>Pipoidea</taxon>
        <taxon>Pipidae</taxon>
        <taxon>Pipinae</taxon>
        <taxon>Hymenochirus</taxon>
    </lineage>
</organism>
<feature type="compositionally biased region" description="Basic and acidic residues" evidence="3">
    <location>
        <begin position="105"/>
        <end position="128"/>
    </location>
</feature>
<feature type="region of interest" description="Disordered" evidence="3">
    <location>
        <begin position="293"/>
        <end position="328"/>
    </location>
</feature>
<feature type="compositionally biased region" description="Basic and acidic residues" evidence="3">
    <location>
        <begin position="226"/>
        <end position="239"/>
    </location>
</feature>
<dbReference type="Gene3D" id="2.30.30.140">
    <property type="match status" value="1"/>
</dbReference>
<proteinExistence type="evidence at transcript level"/>
<evidence type="ECO:0000313" key="4">
    <source>
        <dbReference type="EMBL" id="AEQ18556.1"/>
    </source>
</evidence>
<reference evidence="4" key="1">
    <citation type="submission" date="2011-09" db="EMBL/GenBank/DDBJ databases">
        <title>The odds of duplicate gene persistence after polyploidization.</title>
        <authorList>
            <person name="Chain F.J.J."/>
            <person name="Evans B.J."/>
            <person name="Dushoff J."/>
        </authorList>
    </citation>
    <scope>NUCLEOTIDE SEQUENCE</scope>
    <source>
        <tissue evidence="4">Liver</tissue>
    </source>
</reference>
<dbReference type="GO" id="GO:0005634">
    <property type="term" value="C:nucleus"/>
    <property type="evidence" value="ECO:0007669"/>
    <property type="project" value="UniProtKB-SubCell"/>
</dbReference>
<keyword evidence="2" id="KW-0539">Nucleus</keyword>
<protein>
    <submittedName>
        <fullName evidence="4">Putative tudor domain-containing protein 3</fullName>
    </submittedName>
</protein>
<name>G5E3B0_9PIPI</name>
<evidence type="ECO:0000256" key="2">
    <source>
        <dbReference type="ARBA" id="ARBA00023242"/>
    </source>
</evidence>
<feature type="compositionally biased region" description="Basic and acidic residues" evidence="3">
    <location>
        <begin position="45"/>
        <end position="55"/>
    </location>
</feature>
<feature type="compositionally biased region" description="Basic and acidic residues" evidence="3">
    <location>
        <begin position="180"/>
        <end position="191"/>
    </location>
</feature>
<feature type="non-terminal residue" evidence="4">
    <location>
        <position position="328"/>
    </location>
</feature>
<sequence length="328" mass="37092">SNIGTEGGPPPFVPFGQKCASVTSVDSKELDSRKTLQAPSVTKAAGEKDEFEKQRTAAIAEVAKSKETKTFGGGGNAGSNLSSGAGGSRNREVFQKDYNQQRQFVRNDARGPRNEKPPRFQRELHTFRQYEGNGPPKSRGTDKQSSLVPEQWMEERTKYERGFQRNDRQKDVNNPSTNHHNNESSFKKRDNGIQGRGLKGGTQTDIKEESNQQNSTTEVIHQKRSKREDQRYNSEYIDRRLRTGNSETFTSIPNEKYFSVNHSSGTTAVVKFCDYGNYEEVLLENIRPIQAEAWEEGGDSTDFRRGGDGQPRRSTRPTQQFYQPPRAR</sequence>
<feature type="non-terminal residue" evidence="4">
    <location>
        <position position="1"/>
    </location>
</feature>
<feature type="compositionally biased region" description="Basic and acidic residues" evidence="3">
    <location>
        <begin position="301"/>
        <end position="311"/>
    </location>
</feature>
<evidence type="ECO:0000256" key="3">
    <source>
        <dbReference type="SAM" id="MobiDB-lite"/>
    </source>
</evidence>
<dbReference type="AlphaFoldDB" id="G5E3B0"/>
<comment type="subcellular location">
    <subcellularLocation>
        <location evidence="1">Nucleus</location>
    </subcellularLocation>
</comment>
<feature type="compositionally biased region" description="Basic and acidic residues" evidence="3">
    <location>
        <begin position="153"/>
        <end position="171"/>
    </location>
</feature>
<dbReference type="PANTHER" id="PTHR13681:SF24">
    <property type="entry name" value="TUDOR DOMAIN-CONTAINING PROTEIN 3"/>
    <property type="match status" value="1"/>
</dbReference>
<accession>G5E3B0</accession>